<accession>A0A068SD28</accession>
<gene>
    <name evidence="1" type="ORF">LCOR_10686.1</name>
</gene>
<dbReference type="Proteomes" id="UP000027586">
    <property type="component" value="Unassembled WGS sequence"/>
</dbReference>
<dbReference type="OrthoDB" id="47330at2759"/>
<dbReference type="VEuPathDB" id="FungiDB:LCOR_10686.1"/>
<sequence>MLRRALPSHYPRTLLTRRSANAGLIARSARVVAVQQLRPRLTAAAAVYTAKRFYNGGGGMPPGGFRMAPNQEQEQPKALEQFGIDLTSMAEKGKLDPVIGRDEEIRRTIEV</sequence>
<dbReference type="STRING" id="1263082.A0A068SD28"/>
<proteinExistence type="predicted"/>
<evidence type="ECO:0000313" key="2">
    <source>
        <dbReference type="Proteomes" id="UP000027586"/>
    </source>
</evidence>
<comment type="caution">
    <text evidence="1">The sequence shown here is derived from an EMBL/GenBank/DDBJ whole genome shotgun (WGS) entry which is preliminary data.</text>
</comment>
<keyword evidence="2" id="KW-1185">Reference proteome</keyword>
<evidence type="ECO:0000313" key="1">
    <source>
        <dbReference type="EMBL" id="CDH59885.1"/>
    </source>
</evidence>
<reference evidence="1" key="1">
    <citation type="submission" date="2013-08" db="EMBL/GenBank/DDBJ databases">
        <title>Gene expansion shapes genome architecture in the human pathogen Lichtheimia corymbifera: an evolutionary genomics analysis in the ancient terrestrial Mucorales (Mucoromycotina).</title>
        <authorList>
            <person name="Schwartze V.U."/>
            <person name="Winter S."/>
            <person name="Shelest E."/>
            <person name="Marcet-Houben M."/>
            <person name="Horn F."/>
            <person name="Wehner S."/>
            <person name="Hoffmann K."/>
            <person name="Riege K."/>
            <person name="Sammeth M."/>
            <person name="Nowrousian M."/>
            <person name="Valiante V."/>
            <person name="Linde J."/>
            <person name="Jacobsen I.D."/>
            <person name="Marz M."/>
            <person name="Brakhage A.A."/>
            <person name="Gabaldon T."/>
            <person name="Bocker S."/>
            <person name="Voigt K."/>
        </authorList>
    </citation>
    <scope>NUCLEOTIDE SEQUENCE [LARGE SCALE GENOMIC DNA]</scope>
    <source>
        <strain evidence="1">FSU 9682</strain>
    </source>
</reference>
<dbReference type="AlphaFoldDB" id="A0A068SD28"/>
<dbReference type="InterPro" id="IPR027417">
    <property type="entry name" value="P-loop_NTPase"/>
</dbReference>
<protein>
    <submittedName>
        <fullName evidence="1">Uncharacterized protein</fullName>
    </submittedName>
</protein>
<dbReference type="Gene3D" id="3.40.50.300">
    <property type="entry name" value="P-loop containing nucleotide triphosphate hydrolases"/>
    <property type="match status" value="1"/>
</dbReference>
<name>A0A068SD28_9FUNG</name>
<organism evidence="1 2">
    <name type="scientific">Lichtheimia corymbifera JMRC:FSU:9682</name>
    <dbReference type="NCBI Taxonomy" id="1263082"/>
    <lineage>
        <taxon>Eukaryota</taxon>
        <taxon>Fungi</taxon>
        <taxon>Fungi incertae sedis</taxon>
        <taxon>Mucoromycota</taxon>
        <taxon>Mucoromycotina</taxon>
        <taxon>Mucoromycetes</taxon>
        <taxon>Mucorales</taxon>
        <taxon>Lichtheimiaceae</taxon>
        <taxon>Lichtheimia</taxon>
    </lineage>
</organism>
<dbReference type="EMBL" id="CBTN010000077">
    <property type="protein sequence ID" value="CDH59885.1"/>
    <property type="molecule type" value="Genomic_DNA"/>
</dbReference>